<name>A0A432MR85_9BACT</name>
<dbReference type="Proteomes" id="UP000280296">
    <property type="component" value="Unassembled WGS sequence"/>
</dbReference>
<dbReference type="EMBL" id="RYZH01000002">
    <property type="protein sequence ID" value="RUL89448.1"/>
    <property type="molecule type" value="Genomic_DNA"/>
</dbReference>
<evidence type="ECO:0000313" key="1">
    <source>
        <dbReference type="EMBL" id="RUL89448.1"/>
    </source>
</evidence>
<comment type="caution">
    <text evidence="1">The sequence shown here is derived from an EMBL/GenBank/DDBJ whole genome shotgun (WGS) entry which is preliminary data.</text>
</comment>
<dbReference type="AlphaFoldDB" id="A0A432MR85"/>
<organism evidence="1 2">
    <name type="scientific">Tautonia sociabilis</name>
    <dbReference type="NCBI Taxonomy" id="2080755"/>
    <lineage>
        <taxon>Bacteria</taxon>
        <taxon>Pseudomonadati</taxon>
        <taxon>Planctomycetota</taxon>
        <taxon>Planctomycetia</taxon>
        <taxon>Isosphaerales</taxon>
        <taxon>Isosphaeraceae</taxon>
        <taxon>Tautonia</taxon>
    </lineage>
</organism>
<keyword evidence="2" id="KW-1185">Reference proteome</keyword>
<reference evidence="1 2" key="1">
    <citation type="submission" date="2018-12" db="EMBL/GenBank/DDBJ databases">
        <authorList>
            <person name="Toschakov S.V."/>
        </authorList>
    </citation>
    <scope>NUCLEOTIDE SEQUENCE [LARGE SCALE GENOMIC DNA]</scope>
    <source>
        <strain evidence="1 2">GM2012</strain>
    </source>
</reference>
<dbReference type="RefSeq" id="WP_126723524.1">
    <property type="nucleotide sequence ID" value="NZ_RYZH01000002.1"/>
</dbReference>
<proteinExistence type="predicted"/>
<gene>
    <name evidence="1" type="ORF">TsocGM_01360</name>
</gene>
<protein>
    <submittedName>
        <fullName evidence="1">Uncharacterized protein</fullName>
    </submittedName>
</protein>
<reference evidence="1 2" key="2">
    <citation type="submission" date="2019-01" db="EMBL/GenBank/DDBJ databases">
        <title>Tautonia sociabilis, a novel thermotolerant planctomycete of Isosphaeraceae family, isolated from a 4000 m deep subterranean habitat.</title>
        <authorList>
            <person name="Kovaleva O.L."/>
            <person name="Elcheninov A.G."/>
            <person name="Van Heerden E."/>
            <person name="Toshchakov S.V."/>
            <person name="Novikov A."/>
            <person name="Bonch-Osmolovskaya E.A."/>
            <person name="Kublanov I.V."/>
        </authorList>
    </citation>
    <scope>NUCLEOTIDE SEQUENCE [LARGE SCALE GENOMIC DNA]</scope>
    <source>
        <strain evidence="1 2">GM2012</strain>
    </source>
</reference>
<sequence length="151" mass="16654">MTLFNVHIYREMRLRFDGIEADSPEAAAAIARERTAEDASIVEECDGITLAALVDEVGDEEYERSVTIDFEQGPRPGPGGRDPLVAISVRDGLIEDVSSTVPSTVVIEDWDVFDEDTGGRPLRTIDRIESGMPEAKTERLRRLITDDSTST</sequence>
<accession>A0A432MR85</accession>
<evidence type="ECO:0000313" key="2">
    <source>
        <dbReference type="Proteomes" id="UP000280296"/>
    </source>
</evidence>